<sequence>MLVQCITAAGLFGTGDVIAQQLVEKKGLDNHDFARTARLTFYGGAMFGPLMTKWYEFLNRLYFPSPTKALVYRLWLDQALLTPVAVIFFYGSMSTLEGTPEKAFGRIQEAYVPTLIRNWGVFIPTQIVNFTVVPPHLRMVTVGVVSLFWNTYLSVANTRAQKALEGGDLSIVKSSSATTPVAAPRPGSPVDISKKES</sequence>
<dbReference type="eggNOG" id="KOG1944">
    <property type="taxonomic scope" value="Eukaryota"/>
</dbReference>
<dbReference type="InParanoid" id="A8NP63"/>
<organism evidence="8 9">
    <name type="scientific">Coprinopsis cinerea (strain Okayama-7 / 130 / ATCC MYA-4618 / FGSC 9003)</name>
    <name type="common">Inky cap fungus</name>
    <name type="synonym">Hormographiella aspergillata</name>
    <dbReference type="NCBI Taxonomy" id="240176"/>
    <lineage>
        <taxon>Eukaryota</taxon>
        <taxon>Fungi</taxon>
        <taxon>Dikarya</taxon>
        <taxon>Basidiomycota</taxon>
        <taxon>Agaricomycotina</taxon>
        <taxon>Agaricomycetes</taxon>
        <taxon>Agaricomycetidae</taxon>
        <taxon>Agaricales</taxon>
        <taxon>Agaricineae</taxon>
        <taxon>Psathyrellaceae</taxon>
        <taxon>Coprinopsis</taxon>
    </lineage>
</organism>
<keyword evidence="5" id="KW-0472">Membrane</keyword>
<evidence type="ECO:0000256" key="2">
    <source>
        <dbReference type="ARBA" id="ARBA00006824"/>
    </source>
</evidence>
<dbReference type="VEuPathDB" id="FungiDB:CC1G_12603"/>
<dbReference type="OrthoDB" id="430207at2759"/>
<protein>
    <recommendedName>
        <fullName evidence="10">Integral membrane protein</fullName>
    </recommendedName>
</protein>
<dbReference type="KEGG" id="cci:CC1G_12603"/>
<evidence type="ECO:0000256" key="4">
    <source>
        <dbReference type="ARBA" id="ARBA00022989"/>
    </source>
</evidence>
<evidence type="ECO:0008006" key="10">
    <source>
        <dbReference type="Google" id="ProtNLM"/>
    </source>
</evidence>
<keyword evidence="3" id="KW-0812">Transmembrane</keyword>
<comment type="subcellular location">
    <subcellularLocation>
        <location evidence="1">Membrane</location>
        <topology evidence="1">Multi-pass membrane protein</topology>
    </subcellularLocation>
</comment>
<dbReference type="EMBL" id="AACS02000012">
    <property type="protein sequence ID" value="EAU86541.1"/>
    <property type="molecule type" value="Genomic_DNA"/>
</dbReference>
<evidence type="ECO:0000256" key="7">
    <source>
        <dbReference type="SAM" id="MobiDB-lite"/>
    </source>
</evidence>
<keyword evidence="9" id="KW-1185">Reference proteome</keyword>
<dbReference type="InterPro" id="IPR007248">
    <property type="entry name" value="Mpv17_PMP22"/>
</dbReference>
<evidence type="ECO:0000256" key="5">
    <source>
        <dbReference type="ARBA" id="ARBA00023136"/>
    </source>
</evidence>
<dbReference type="PANTHER" id="PTHR11266:SF17">
    <property type="entry name" value="PROTEIN MPV17"/>
    <property type="match status" value="1"/>
</dbReference>
<accession>A8NP63</accession>
<dbReference type="GO" id="GO:0005739">
    <property type="term" value="C:mitochondrion"/>
    <property type="evidence" value="ECO:0007669"/>
    <property type="project" value="TreeGrafter"/>
</dbReference>
<keyword evidence="4" id="KW-1133">Transmembrane helix</keyword>
<dbReference type="AlphaFoldDB" id="A8NP63"/>
<name>A8NP63_COPC7</name>
<gene>
    <name evidence="8" type="ORF">CC1G_12603</name>
</gene>
<evidence type="ECO:0000313" key="8">
    <source>
        <dbReference type="EMBL" id="EAU86541.1"/>
    </source>
</evidence>
<evidence type="ECO:0000256" key="1">
    <source>
        <dbReference type="ARBA" id="ARBA00004141"/>
    </source>
</evidence>
<dbReference type="OMA" id="WYQSKLA"/>
<evidence type="ECO:0000313" key="9">
    <source>
        <dbReference type="Proteomes" id="UP000001861"/>
    </source>
</evidence>
<proteinExistence type="inferred from homology"/>
<dbReference type="PANTHER" id="PTHR11266">
    <property type="entry name" value="PEROXISOMAL MEMBRANE PROTEIN 2, PXMP2 MPV17"/>
    <property type="match status" value="1"/>
</dbReference>
<dbReference type="GeneID" id="6011802"/>
<dbReference type="GO" id="GO:0016020">
    <property type="term" value="C:membrane"/>
    <property type="evidence" value="ECO:0007669"/>
    <property type="project" value="UniProtKB-SubCell"/>
</dbReference>
<comment type="similarity">
    <text evidence="2 6">Belongs to the peroxisomal membrane protein PXMP2/4 family.</text>
</comment>
<dbReference type="Pfam" id="PF04117">
    <property type="entry name" value="Mpv17_PMP22"/>
    <property type="match status" value="1"/>
</dbReference>
<comment type="caution">
    <text evidence="8">The sequence shown here is derived from an EMBL/GenBank/DDBJ whole genome shotgun (WGS) entry which is preliminary data.</text>
</comment>
<reference evidence="8 9" key="1">
    <citation type="journal article" date="2010" name="Proc. Natl. Acad. Sci. U.S.A.">
        <title>Insights into evolution of multicellular fungi from the assembled chromosomes of the mushroom Coprinopsis cinerea (Coprinus cinereus).</title>
        <authorList>
            <person name="Stajich J.E."/>
            <person name="Wilke S.K."/>
            <person name="Ahren D."/>
            <person name="Au C.H."/>
            <person name="Birren B.W."/>
            <person name="Borodovsky M."/>
            <person name="Burns C."/>
            <person name="Canback B."/>
            <person name="Casselton L.A."/>
            <person name="Cheng C.K."/>
            <person name="Deng J."/>
            <person name="Dietrich F.S."/>
            <person name="Fargo D.C."/>
            <person name="Farman M.L."/>
            <person name="Gathman A.C."/>
            <person name="Goldberg J."/>
            <person name="Guigo R."/>
            <person name="Hoegger P.J."/>
            <person name="Hooker J.B."/>
            <person name="Huggins A."/>
            <person name="James T.Y."/>
            <person name="Kamada T."/>
            <person name="Kilaru S."/>
            <person name="Kodira C."/>
            <person name="Kues U."/>
            <person name="Kupfer D."/>
            <person name="Kwan H.S."/>
            <person name="Lomsadze A."/>
            <person name="Li W."/>
            <person name="Lilly W.W."/>
            <person name="Ma L.J."/>
            <person name="Mackey A.J."/>
            <person name="Manning G."/>
            <person name="Martin F."/>
            <person name="Muraguchi H."/>
            <person name="Natvig D.O."/>
            <person name="Palmerini H."/>
            <person name="Ramesh M.A."/>
            <person name="Rehmeyer C.J."/>
            <person name="Roe B.A."/>
            <person name="Shenoy N."/>
            <person name="Stanke M."/>
            <person name="Ter-Hovhannisyan V."/>
            <person name="Tunlid A."/>
            <person name="Velagapudi R."/>
            <person name="Vision T.J."/>
            <person name="Zeng Q."/>
            <person name="Zolan M.E."/>
            <person name="Pukkila P.J."/>
        </authorList>
    </citation>
    <scope>NUCLEOTIDE SEQUENCE [LARGE SCALE GENOMIC DNA]</scope>
    <source>
        <strain evidence="9">Okayama-7 / 130 / ATCC MYA-4618 / FGSC 9003</strain>
    </source>
</reference>
<dbReference type="RefSeq" id="XP_001835275.1">
    <property type="nucleotide sequence ID" value="XM_001835223.2"/>
</dbReference>
<feature type="region of interest" description="Disordered" evidence="7">
    <location>
        <begin position="174"/>
        <end position="197"/>
    </location>
</feature>
<evidence type="ECO:0000256" key="3">
    <source>
        <dbReference type="ARBA" id="ARBA00022692"/>
    </source>
</evidence>
<dbReference type="Proteomes" id="UP000001861">
    <property type="component" value="Unassembled WGS sequence"/>
</dbReference>
<evidence type="ECO:0000256" key="6">
    <source>
        <dbReference type="RuleBase" id="RU363053"/>
    </source>
</evidence>
<dbReference type="STRING" id="240176.A8NP63"/>